<evidence type="ECO:0000313" key="3">
    <source>
        <dbReference type="EMBL" id="PSR85844.1"/>
    </source>
</evidence>
<dbReference type="OrthoDB" id="1925334at2759"/>
<organism evidence="3 4">
    <name type="scientific">Hermanssonia centrifuga</name>
    <dbReference type="NCBI Taxonomy" id="98765"/>
    <lineage>
        <taxon>Eukaryota</taxon>
        <taxon>Fungi</taxon>
        <taxon>Dikarya</taxon>
        <taxon>Basidiomycota</taxon>
        <taxon>Agaricomycotina</taxon>
        <taxon>Agaricomycetes</taxon>
        <taxon>Polyporales</taxon>
        <taxon>Meruliaceae</taxon>
        <taxon>Hermanssonia</taxon>
    </lineage>
</organism>
<dbReference type="InterPro" id="IPR013785">
    <property type="entry name" value="Aldolase_TIM"/>
</dbReference>
<evidence type="ECO:0000313" key="4">
    <source>
        <dbReference type="Proteomes" id="UP000186601"/>
    </source>
</evidence>
<dbReference type="InterPro" id="IPR000262">
    <property type="entry name" value="FMN-dep_DH"/>
</dbReference>
<dbReference type="Proteomes" id="UP000186601">
    <property type="component" value="Unassembled WGS sequence"/>
</dbReference>
<dbReference type="EMBL" id="MLYV02000523">
    <property type="protein sequence ID" value="PSR85844.1"/>
    <property type="molecule type" value="Genomic_DNA"/>
</dbReference>
<name>A0A2R6P5K5_9APHY</name>
<reference evidence="3 4" key="1">
    <citation type="submission" date="2018-02" db="EMBL/GenBank/DDBJ databases">
        <title>Genome sequence of the basidiomycete white-rot fungus Phlebia centrifuga.</title>
        <authorList>
            <person name="Granchi Z."/>
            <person name="Peng M."/>
            <person name="de Vries R.P."/>
            <person name="Hilden K."/>
            <person name="Makela M.R."/>
            <person name="Grigoriev I."/>
            <person name="Riley R."/>
        </authorList>
    </citation>
    <scope>NUCLEOTIDE SEQUENCE [LARGE SCALE GENOMIC DNA]</scope>
    <source>
        <strain evidence="3 4">FBCC195</strain>
    </source>
</reference>
<dbReference type="AlphaFoldDB" id="A0A2R6P5K5"/>
<dbReference type="GO" id="GO:0016491">
    <property type="term" value="F:oxidoreductase activity"/>
    <property type="evidence" value="ECO:0007669"/>
    <property type="project" value="InterPro"/>
</dbReference>
<comment type="caution">
    <text evidence="3">The sequence shown here is derived from an EMBL/GenBank/DDBJ whole genome shotgun (WGS) entry which is preliminary data.</text>
</comment>
<protein>
    <recommendedName>
        <fullName evidence="2">FMN-dependent dehydrogenase domain-containing protein</fullName>
    </recommendedName>
</protein>
<gene>
    <name evidence="3" type="ORF">PHLCEN_2v5320</name>
</gene>
<evidence type="ECO:0000259" key="2">
    <source>
        <dbReference type="Pfam" id="PF01070"/>
    </source>
</evidence>
<evidence type="ECO:0000256" key="1">
    <source>
        <dbReference type="ARBA" id="ARBA00001917"/>
    </source>
</evidence>
<dbReference type="Gene3D" id="3.20.20.70">
    <property type="entry name" value="Aldolase class I"/>
    <property type="match status" value="1"/>
</dbReference>
<proteinExistence type="predicted"/>
<feature type="domain" description="FMN-dependent dehydrogenase" evidence="2">
    <location>
        <begin position="23"/>
        <end position="69"/>
    </location>
</feature>
<accession>A0A2R6P5K5</accession>
<dbReference type="SUPFAM" id="SSF51395">
    <property type="entry name" value="FMN-linked oxidoreductases"/>
    <property type="match status" value="1"/>
</dbReference>
<keyword evidence="4" id="KW-1185">Reference proteome</keyword>
<sequence>MGRAFLYAQSVSIPCLRSCDISKRMTISSQAYGAAGVVKTVRILEREMLTGMRMLGARTVNDLRPEMVERVDWQPIMPKL</sequence>
<comment type="cofactor">
    <cofactor evidence="1">
        <name>FMN</name>
        <dbReference type="ChEBI" id="CHEBI:58210"/>
    </cofactor>
</comment>
<dbReference type="Pfam" id="PF01070">
    <property type="entry name" value="FMN_dh"/>
    <property type="match status" value="1"/>
</dbReference>